<dbReference type="Proteomes" id="UP001239445">
    <property type="component" value="Unassembled WGS sequence"/>
</dbReference>
<evidence type="ECO:0000256" key="2">
    <source>
        <dbReference type="ARBA" id="ARBA00022801"/>
    </source>
</evidence>
<gene>
    <name evidence="7" type="ORF">QBC47DRAFT_352091</name>
</gene>
<dbReference type="InterPro" id="IPR036852">
    <property type="entry name" value="Peptidase_S8/S53_dom_sf"/>
</dbReference>
<protein>
    <submittedName>
        <fullName evidence="7">Peptidase S8/S53 domain-containing protein</fullName>
    </submittedName>
</protein>
<keyword evidence="1" id="KW-0645">Protease</keyword>
<evidence type="ECO:0000256" key="4">
    <source>
        <dbReference type="PROSITE-ProRule" id="PRU01240"/>
    </source>
</evidence>
<dbReference type="Pfam" id="PF00082">
    <property type="entry name" value="Peptidase_S8"/>
    <property type="match status" value="1"/>
</dbReference>
<reference evidence="7" key="1">
    <citation type="submission" date="2023-06" db="EMBL/GenBank/DDBJ databases">
        <title>Genome-scale phylogeny and comparative genomics of the fungal order Sordariales.</title>
        <authorList>
            <consortium name="Lawrence Berkeley National Laboratory"/>
            <person name="Hensen N."/>
            <person name="Bonometti L."/>
            <person name="Westerberg I."/>
            <person name="Brannstrom I.O."/>
            <person name="Guillou S."/>
            <person name="Cros-Aarteil S."/>
            <person name="Calhoun S."/>
            <person name="Haridas S."/>
            <person name="Kuo A."/>
            <person name="Mondo S."/>
            <person name="Pangilinan J."/>
            <person name="Riley R."/>
            <person name="Labutti K."/>
            <person name="Andreopoulos B."/>
            <person name="Lipzen A."/>
            <person name="Chen C."/>
            <person name="Yanf M."/>
            <person name="Daum C."/>
            <person name="Ng V."/>
            <person name="Clum A."/>
            <person name="Steindorff A."/>
            <person name="Ohm R."/>
            <person name="Martin F."/>
            <person name="Silar P."/>
            <person name="Natvig D."/>
            <person name="Lalanne C."/>
            <person name="Gautier V."/>
            <person name="Ament-Velasquez S.L."/>
            <person name="Kruys A."/>
            <person name="Hutchinson M.I."/>
            <person name="Powell A.J."/>
            <person name="Barry K."/>
            <person name="Miller A.N."/>
            <person name="Grigoriev I.V."/>
            <person name="Debuchy R."/>
            <person name="Gladieux P."/>
            <person name="Thoren M.H."/>
            <person name="Johannesson H."/>
        </authorList>
    </citation>
    <scope>NUCLEOTIDE SEQUENCE</scope>
    <source>
        <strain evidence="7">PSN4</strain>
    </source>
</reference>
<dbReference type="InterPro" id="IPR015500">
    <property type="entry name" value="Peptidase_S8_subtilisin-rel"/>
</dbReference>
<dbReference type="PROSITE" id="PS51892">
    <property type="entry name" value="SUBTILASE"/>
    <property type="match status" value="1"/>
</dbReference>
<accession>A0AAJ0B3U2</accession>
<dbReference type="InterPro" id="IPR023828">
    <property type="entry name" value="Peptidase_S8_Ser-AS"/>
</dbReference>
<keyword evidence="8" id="KW-1185">Reference proteome</keyword>
<organism evidence="7 8">
    <name type="scientific">Echria macrotheca</name>
    <dbReference type="NCBI Taxonomy" id="438768"/>
    <lineage>
        <taxon>Eukaryota</taxon>
        <taxon>Fungi</taxon>
        <taxon>Dikarya</taxon>
        <taxon>Ascomycota</taxon>
        <taxon>Pezizomycotina</taxon>
        <taxon>Sordariomycetes</taxon>
        <taxon>Sordariomycetidae</taxon>
        <taxon>Sordariales</taxon>
        <taxon>Schizotheciaceae</taxon>
        <taxon>Echria</taxon>
    </lineage>
</organism>
<evidence type="ECO:0000256" key="1">
    <source>
        <dbReference type="ARBA" id="ARBA00022670"/>
    </source>
</evidence>
<dbReference type="PROSITE" id="PS00138">
    <property type="entry name" value="SUBTILASE_SER"/>
    <property type="match status" value="1"/>
</dbReference>
<proteinExistence type="inferred from homology"/>
<evidence type="ECO:0000313" key="8">
    <source>
        <dbReference type="Proteomes" id="UP001239445"/>
    </source>
</evidence>
<dbReference type="Gene3D" id="3.40.50.200">
    <property type="entry name" value="Peptidase S8/S53 domain"/>
    <property type="match status" value="1"/>
</dbReference>
<dbReference type="AlphaFoldDB" id="A0AAJ0B3U2"/>
<comment type="similarity">
    <text evidence="4">Belongs to the peptidase S8 family.</text>
</comment>
<feature type="domain" description="Peptidase S8/S53" evidence="6">
    <location>
        <begin position="249"/>
        <end position="481"/>
    </location>
</feature>
<evidence type="ECO:0000259" key="6">
    <source>
        <dbReference type="Pfam" id="PF00082"/>
    </source>
</evidence>
<comment type="caution">
    <text evidence="7">The sequence shown here is derived from an EMBL/GenBank/DDBJ whole genome shotgun (WGS) entry which is preliminary data.</text>
</comment>
<feature type="chain" id="PRO_5042543504" evidence="5">
    <location>
        <begin position="24"/>
        <end position="512"/>
    </location>
</feature>
<evidence type="ECO:0000256" key="5">
    <source>
        <dbReference type="SAM" id="SignalP"/>
    </source>
</evidence>
<evidence type="ECO:0000313" key="7">
    <source>
        <dbReference type="EMBL" id="KAK1751190.1"/>
    </source>
</evidence>
<dbReference type="GO" id="GO:0006508">
    <property type="term" value="P:proteolysis"/>
    <property type="evidence" value="ECO:0007669"/>
    <property type="project" value="UniProtKB-KW"/>
</dbReference>
<comment type="caution">
    <text evidence="4">Lacks conserved residue(s) required for the propagation of feature annotation.</text>
</comment>
<keyword evidence="3" id="KW-0720">Serine protease</keyword>
<dbReference type="EMBL" id="MU839843">
    <property type="protein sequence ID" value="KAK1751190.1"/>
    <property type="molecule type" value="Genomic_DNA"/>
</dbReference>
<name>A0AAJ0B3U2_9PEZI</name>
<evidence type="ECO:0000256" key="3">
    <source>
        <dbReference type="ARBA" id="ARBA00022825"/>
    </source>
</evidence>
<dbReference type="SUPFAM" id="SSF52743">
    <property type="entry name" value="Subtilisin-like"/>
    <property type="match status" value="1"/>
</dbReference>
<sequence length="512" mass="53920">MSRICRALAALSLLSSLVHTVSGAAIPPREDTPIIARSAIAVKLDAATAASLQSRNARTSPAQLIQDLITKAAAGSTSDGKRSGVGSVKVAPLFSSVSTDKLAGMVQQAVKNDPTYVPVDFGTWFQVQFPQSTEETSLDEIAKLLKKLGRNKEIASCQRLGMHRRQLPAAAQTAALKPNDDPLYSKQGYLQGGGQGINAAYAWGFPGGDGAGTTVIDVERGWQLDHEDLVKANITLLSGQNFKDRYGGNYPHGTAVLGEMLMVDNKIGGIGIVPNARGHVVGVQRTVNDGPVENPPDAIVDAASYLKVGDVMLLEMQTADNDSALWPIEVEDAEFDAIRLATAMGITVIEPAGNGDANGIGVNLDGPVVRLGDNSSHSFLNPKSKDFRDSGAILVGAGSAAYPRNRTVWSNYGSRVDVHAWGEHIWTSSVNVTDNYSDDYIEFDGTSGAAPIIAGAALSVQGMVYKNRGKKLSGADIRKLIKVGGTATINGAADKIGVMPDLKALIDGGYLK</sequence>
<keyword evidence="2" id="KW-0378">Hydrolase</keyword>
<feature type="signal peptide" evidence="5">
    <location>
        <begin position="1"/>
        <end position="23"/>
    </location>
</feature>
<keyword evidence="5" id="KW-0732">Signal</keyword>
<dbReference type="GO" id="GO:0004252">
    <property type="term" value="F:serine-type endopeptidase activity"/>
    <property type="evidence" value="ECO:0007669"/>
    <property type="project" value="InterPro"/>
</dbReference>
<dbReference type="InterPro" id="IPR000209">
    <property type="entry name" value="Peptidase_S8/S53_dom"/>
</dbReference>
<dbReference type="PRINTS" id="PR00723">
    <property type="entry name" value="SUBTILISIN"/>
</dbReference>